<gene>
    <name evidence="2" type="ORF">HNQ99_002679</name>
</gene>
<reference evidence="2 3" key="1">
    <citation type="submission" date="2020-08" db="EMBL/GenBank/DDBJ databases">
        <title>Genomic Encyclopedia of Type Strains, Phase IV (KMG-IV): sequencing the most valuable type-strain genomes for metagenomic binning, comparative biology and taxonomic classification.</title>
        <authorList>
            <person name="Goeker M."/>
        </authorList>
    </citation>
    <scope>NUCLEOTIDE SEQUENCE [LARGE SCALE GENOMIC DNA]</scope>
    <source>
        <strain evidence="2 3">DSM 7465</strain>
    </source>
</reference>
<dbReference type="EMBL" id="JACHOV010000010">
    <property type="protein sequence ID" value="MBB4642354.1"/>
    <property type="molecule type" value="Genomic_DNA"/>
</dbReference>
<name>A0A840HY91_9SPHN</name>
<dbReference type="SUPFAM" id="SSF52540">
    <property type="entry name" value="P-loop containing nucleoside triphosphate hydrolases"/>
    <property type="match status" value="1"/>
</dbReference>
<dbReference type="Proteomes" id="UP000575068">
    <property type="component" value="Unassembled WGS sequence"/>
</dbReference>
<accession>A0A840HY91</accession>
<organism evidence="2 3">
    <name type="scientific">Rhizorhapis suberifaciens</name>
    <name type="common">corky root of lettuce</name>
    <dbReference type="NCBI Taxonomy" id="13656"/>
    <lineage>
        <taxon>Bacteria</taxon>
        <taxon>Pseudomonadati</taxon>
        <taxon>Pseudomonadota</taxon>
        <taxon>Alphaproteobacteria</taxon>
        <taxon>Sphingomonadales</taxon>
        <taxon>Sphingomonadaceae</taxon>
        <taxon>Rhizorhapis</taxon>
    </lineage>
</organism>
<comment type="caution">
    <text evidence="2">The sequence shown here is derived from an EMBL/GenBank/DDBJ whole genome shotgun (WGS) entry which is preliminary data.</text>
</comment>
<evidence type="ECO:0000313" key="2">
    <source>
        <dbReference type="EMBL" id="MBB4642354.1"/>
    </source>
</evidence>
<feature type="compositionally biased region" description="Basic and acidic residues" evidence="1">
    <location>
        <begin position="494"/>
        <end position="503"/>
    </location>
</feature>
<sequence>MPRNIEDDLELDGPPAWMAEAEASRFIEEPREPAPPLALIDPAAWLNTEPPERSWKVKDYIPDRQATLLTGKGAAGKSLVSQQQCTCVALGLPFLGIETTQTVAIYITCEDDADELHRRQKAICDSLGVSLEDLSGKLFLLSLQGEMNNELATFDREGRMFIGPRYEQIVAACEASGAGFVVLDNTAHTYSGNENDRHQVAGFINLCNRLALHINGAVVIVGHPNKAGDSYSGSTAWENQVRSRLFMEIPVNDEGVATDPDARVMRREKSNYAQRGGDLNFIWFKGAFVLPESIPEESRFNVDGIAQASLENDLFLRCLAKAAVTKRAVSHVNGINYAPRIFAHMPEAKGAGESAFRGAMERLISLGKIELDAPLWRGPNRVMKHGIIATNTQNNLHEPPLENGGKPCTNPARTPCTDPHKPHSQVIENIAPTLHCTNPYIDKSIYPAGAAGALPAGGDWESNPLLRPLSEVKRDTPEWIDEAPPIGEDDTYFDFDRGDDHAP</sequence>
<dbReference type="Gene3D" id="3.40.50.300">
    <property type="entry name" value="P-loop containing nucleotide triphosphate hydrolases"/>
    <property type="match status" value="1"/>
</dbReference>
<evidence type="ECO:0000256" key="1">
    <source>
        <dbReference type="SAM" id="MobiDB-lite"/>
    </source>
</evidence>
<feature type="region of interest" description="Disordered" evidence="1">
    <location>
        <begin position="480"/>
        <end position="503"/>
    </location>
</feature>
<dbReference type="Pfam" id="PF13481">
    <property type="entry name" value="AAA_25"/>
    <property type="match status" value="1"/>
</dbReference>
<proteinExistence type="predicted"/>
<protein>
    <submittedName>
        <fullName evidence="2">RecA-family ATPase</fullName>
    </submittedName>
</protein>
<dbReference type="RefSeq" id="WP_184476367.1">
    <property type="nucleotide sequence ID" value="NZ_JACHOV010000010.1"/>
</dbReference>
<evidence type="ECO:0000313" key="3">
    <source>
        <dbReference type="Proteomes" id="UP000575068"/>
    </source>
</evidence>
<keyword evidence="3" id="KW-1185">Reference proteome</keyword>
<dbReference type="AlphaFoldDB" id="A0A840HY91"/>
<dbReference type="InterPro" id="IPR027417">
    <property type="entry name" value="P-loop_NTPase"/>
</dbReference>